<keyword evidence="3" id="KW-1185">Reference proteome</keyword>
<gene>
    <name evidence="2" type="ORF">BDK51DRAFT_30952</name>
</gene>
<protein>
    <submittedName>
        <fullName evidence="2">Uncharacterized protein</fullName>
    </submittedName>
</protein>
<name>A0A4P9WCE2_9FUNG</name>
<reference evidence="3" key="1">
    <citation type="journal article" date="2018" name="Nat. Microbiol.">
        <title>Leveraging single-cell genomics to expand the fungal tree of life.</title>
        <authorList>
            <person name="Ahrendt S.R."/>
            <person name="Quandt C.A."/>
            <person name="Ciobanu D."/>
            <person name="Clum A."/>
            <person name="Salamov A."/>
            <person name="Andreopoulos B."/>
            <person name="Cheng J.F."/>
            <person name="Woyke T."/>
            <person name="Pelin A."/>
            <person name="Henrissat B."/>
            <person name="Reynolds N.K."/>
            <person name="Benny G.L."/>
            <person name="Smith M.E."/>
            <person name="James T.Y."/>
            <person name="Grigoriev I.V."/>
        </authorList>
    </citation>
    <scope>NUCLEOTIDE SEQUENCE [LARGE SCALE GENOMIC DNA]</scope>
</reference>
<sequence>MPPKIAGTPLEVTDSQPAVTARSSSTPPTALLPKPDAPEPRVVPTQPATSNAHASPVATSAFTPMPPPSPSLTVPPTRPADPKTPSVSATPPAPVAQYQTAPVTFPVSPPSRTGVAVTAVPPPWLESILALTVTGDERMAVLVSAMAALAKEQAPAEGHRMESPGQSREDVENRIRAAEERVRAEFQVREERLARRMRNARVNRRPKPG</sequence>
<dbReference type="AlphaFoldDB" id="A0A4P9WCE2"/>
<feature type="region of interest" description="Disordered" evidence="1">
    <location>
        <begin position="152"/>
        <end position="172"/>
    </location>
</feature>
<dbReference type="EMBL" id="KZ996638">
    <property type="protein sequence ID" value="RKO88560.1"/>
    <property type="molecule type" value="Genomic_DNA"/>
</dbReference>
<evidence type="ECO:0000313" key="3">
    <source>
        <dbReference type="Proteomes" id="UP000269721"/>
    </source>
</evidence>
<accession>A0A4P9WCE2</accession>
<feature type="region of interest" description="Disordered" evidence="1">
    <location>
        <begin position="1"/>
        <end position="95"/>
    </location>
</feature>
<evidence type="ECO:0000313" key="2">
    <source>
        <dbReference type="EMBL" id="RKO88560.1"/>
    </source>
</evidence>
<feature type="compositionally biased region" description="Polar residues" evidence="1">
    <location>
        <begin position="13"/>
        <end position="28"/>
    </location>
</feature>
<dbReference type="Proteomes" id="UP000269721">
    <property type="component" value="Unassembled WGS sequence"/>
</dbReference>
<organism evidence="2 3">
    <name type="scientific">Blyttiomyces helicus</name>
    <dbReference type="NCBI Taxonomy" id="388810"/>
    <lineage>
        <taxon>Eukaryota</taxon>
        <taxon>Fungi</taxon>
        <taxon>Fungi incertae sedis</taxon>
        <taxon>Chytridiomycota</taxon>
        <taxon>Chytridiomycota incertae sedis</taxon>
        <taxon>Chytridiomycetes</taxon>
        <taxon>Chytridiomycetes incertae sedis</taxon>
        <taxon>Blyttiomyces</taxon>
    </lineage>
</organism>
<feature type="compositionally biased region" description="Basic and acidic residues" evidence="1">
    <location>
        <begin position="157"/>
        <end position="172"/>
    </location>
</feature>
<proteinExistence type="predicted"/>
<evidence type="ECO:0000256" key="1">
    <source>
        <dbReference type="SAM" id="MobiDB-lite"/>
    </source>
</evidence>